<name>A0A4R3JNQ0_9FIRM</name>
<evidence type="ECO:0000313" key="5">
    <source>
        <dbReference type="Proteomes" id="UP000702954"/>
    </source>
</evidence>
<dbReference type="EMBL" id="SLZV01000012">
    <property type="protein sequence ID" value="TCS68023.1"/>
    <property type="molecule type" value="Genomic_DNA"/>
</dbReference>
<keyword evidence="5" id="KW-1185">Reference proteome</keyword>
<feature type="domain" description="Glycoside hydrolase 123 catalytic" evidence="1">
    <location>
        <begin position="184"/>
        <end position="508"/>
    </location>
</feature>
<sequence>MGKKYQGVLTEKEEFLYPDSVSETLPESIRVVMPKNGKQGIQLLLDTTGDEIQMDFEGDGFYAEWYEMIAVPVEYNTGDGENQGGAMVLVEEQKETPAYATRKAPFFVYDCLKEQQTGKIPARKSENDRRAAVYFCICPEKELEAGEYSVVVTAKMAEGIYQLRVTVQIYDVRIPENTFWVTNWFSEEAICRFHGVEKGSEEYLQMLRKYIQTMRRMHQNVFFIQLDEKCVTARKPYQFDFEYLTSEIEAFFEAGMQYMELGVLLDRGKKSDGMPDMYTEHFTCAMAKEVPFETLEGYELTVTFVKSLANYLTKHGWEKRVLFHIHDEPDIHYQTQEVLEARKRQYYLAAGILRKYIPGIRIIEAVDSAEFRGGIDIWVPGTAGYEKKKEEFDTLIRLGETVWTYVCCGPEGHWLNRFLDFALLKGRMLFWGCAKNRISGFLHWGLNQFPGEMNPYEGTSCPNHTGIGTNFPCGDSFLIYPGEEGPRMGMRLEAQRRGAEDAALWQMLRKVDETAHDRLLGSVFTNNYTYKDSPELFAKVYEELLSALQNAKQKNTDERSKG</sequence>
<dbReference type="InterPro" id="IPR025150">
    <property type="entry name" value="GH123_cat"/>
</dbReference>
<reference evidence="2 5" key="1">
    <citation type="journal article" date="2018" name="Int. J. Syst. Evol. Microbiol.">
        <title>Draft Genome Sequence of Faecalimonas umbilicata JCM 30896T, an Acetate-Producing Bacterium Isolated from Human Feces.</title>
        <authorList>
            <person name="Sakamoto M."/>
            <person name="Ikeyama N."/>
            <person name="Yuki M."/>
            <person name="Ohkuma M."/>
        </authorList>
    </citation>
    <scope>NUCLEOTIDE SEQUENCE [LARGE SCALE GENOMIC DNA]</scope>
    <source>
        <strain evidence="2 5">EGH7</strain>
    </source>
</reference>
<evidence type="ECO:0000313" key="2">
    <source>
        <dbReference type="EMBL" id="GBU05498.1"/>
    </source>
</evidence>
<dbReference type="Proteomes" id="UP000294613">
    <property type="component" value="Unassembled WGS sequence"/>
</dbReference>
<protein>
    <submittedName>
        <fullName evidence="3">Uncharacterized protein DUF4091</fullName>
    </submittedName>
</protein>
<evidence type="ECO:0000259" key="1">
    <source>
        <dbReference type="Pfam" id="PF13320"/>
    </source>
</evidence>
<evidence type="ECO:0000313" key="4">
    <source>
        <dbReference type="Proteomes" id="UP000294613"/>
    </source>
</evidence>
<dbReference type="AlphaFoldDB" id="A0A4R3JNQ0"/>
<dbReference type="EMBL" id="BHEO01000008">
    <property type="protein sequence ID" value="GBU05498.1"/>
    <property type="molecule type" value="Genomic_DNA"/>
</dbReference>
<evidence type="ECO:0000313" key="3">
    <source>
        <dbReference type="EMBL" id="TCS68023.1"/>
    </source>
</evidence>
<reference evidence="3 4" key="2">
    <citation type="submission" date="2019-03" db="EMBL/GenBank/DDBJ databases">
        <title>Genomic Encyclopedia of Type Strains, Phase IV (KMG-IV): sequencing the most valuable type-strain genomes for metagenomic binning, comparative biology and taxonomic classification.</title>
        <authorList>
            <person name="Goeker M."/>
        </authorList>
    </citation>
    <scope>NUCLEOTIDE SEQUENCE [LARGE SCALE GENOMIC DNA]</scope>
    <source>
        <strain evidence="3 4">DSM 103426</strain>
    </source>
</reference>
<comment type="caution">
    <text evidence="3">The sequence shown here is derived from an EMBL/GenBank/DDBJ whole genome shotgun (WGS) entry which is preliminary data.</text>
</comment>
<gene>
    <name evidence="3" type="ORF">EDD74_11263</name>
    <name evidence="2" type="ORF">FAEUMB_20390</name>
</gene>
<accession>A0A4R3JNQ0</accession>
<dbReference type="Proteomes" id="UP000702954">
    <property type="component" value="Unassembled WGS sequence"/>
</dbReference>
<proteinExistence type="predicted"/>
<organism evidence="3 4">
    <name type="scientific">Faecalimonas umbilicata</name>
    <dbReference type="NCBI Taxonomy" id="1912855"/>
    <lineage>
        <taxon>Bacteria</taxon>
        <taxon>Bacillati</taxon>
        <taxon>Bacillota</taxon>
        <taxon>Clostridia</taxon>
        <taxon>Lachnospirales</taxon>
        <taxon>Lachnospiraceae</taxon>
        <taxon>Faecalimonas</taxon>
    </lineage>
</organism>
<dbReference type="RefSeq" id="WP_116441852.1">
    <property type="nucleotide sequence ID" value="NZ_BHEO01000008.1"/>
</dbReference>
<dbReference type="Pfam" id="PF13320">
    <property type="entry name" value="GH123_cat"/>
    <property type="match status" value="1"/>
</dbReference>